<dbReference type="EMBL" id="JABCAG010000017">
    <property type="protein sequence ID" value="NMP58255.1"/>
    <property type="molecule type" value="Genomic_DNA"/>
</dbReference>
<gene>
    <name evidence="3" type="ORF">BTN92_10030</name>
    <name evidence="1" type="ORF">EM151A_1192</name>
    <name evidence="2" type="ORF">HI921_07225</name>
</gene>
<dbReference type="EMBL" id="AP019810">
    <property type="protein sequence ID" value="BBM14428.1"/>
    <property type="molecule type" value="Genomic_DNA"/>
</dbReference>
<evidence type="ECO:0000313" key="6">
    <source>
        <dbReference type="Proteomes" id="UP000557857"/>
    </source>
</evidence>
<sequence>MSNITFRVSDEEKAFMLAMADLNGMTVSELARTTLLETLEDQIDMDIYNKAMKDHKSLDESISHEEMKRELGL</sequence>
<reference evidence="1 5" key="2">
    <citation type="submission" date="2019-07" db="EMBL/GenBank/DDBJ databases">
        <title>antibiotic susceptibility of plant-derived lactic acid bacteria.</title>
        <authorList>
            <person name="Sugiyama M."/>
            <person name="Noda M."/>
        </authorList>
    </citation>
    <scope>NUCLEOTIDE SEQUENCE [LARGE SCALE GENOMIC DNA]</scope>
    <source>
        <strain evidence="1 5">15-1A</strain>
    </source>
</reference>
<evidence type="ECO:0000313" key="1">
    <source>
        <dbReference type="EMBL" id="BBM14428.1"/>
    </source>
</evidence>
<dbReference type="EMBL" id="MSTR01000009">
    <property type="protein sequence ID" value="ONN42599.1"/>
    <property type="molecule type" value="Genomic_DNA"/>
</dbReference>
<proteinExistence type="predicted"/>
<dbReference type="Proteomes" id="UP000557857">
    <property type="component" value="Unassembled WGS sequence"/>
</dbReference>
<evidence type="ECO:0000313" key="5">
    <source>
        <dbReference type="Proteomes" id="UP000509460"/>
    </source>
</evidence>
<dbReference type="Proteomes" id="UP000189299">
    <property type="component" value="Unassembled WGS sequence"/>
</dbReference>
<reference evidence="2 6" key="3">
    <citation type="submission" date="2020-04" db="EMBL/GenBank/DDBJ databases">
        <authorList>
            <person name="Abaymova A."/>
            <person name="Teymurazov M."/>
            <person name="Tazyna O."/>
            <person name="Chatushin Y."/>
            <person name="Svetoch E."/>
            <person name="Pereligyn V."/>
            <person name="Pohylenko V."/>
            <person name="Platonov M."/>
            <person name="Kartsev N."/>
            <person name="Skryabin Y."/>
            <person name="Sizova A."/>
            <person name="Solomentsev V."/>
            <person name="Kislichkina A."/>
            <person name="Bogun A."/>
        </authorList>
    </citation>
    <scope>NUCLEOTIDE SEQUENCE [LARGE SCALE GENOMIC DNA]</scope>
    <source>
        <strain evidence="2">SCPM-O-B-8398</strain>
        <strain evidence="6">SCPM-O-B-8398 (E28)</strain>
    </source>
</reference>
<dbReference type="Pfam" id="PF19807">
    <property type="entry name" value="DUF6290"/>
    <property type="match status" value="1"/>
</dbReference>
<dbReference type="OrthoDB" id="1691100at2"/>
<reference evidence="3 4" key="1">
    <citation type="submission" date="2016-12" db="EMBL/GenBank/DDBJ databases">
        <authorList>
            <person name="Song W.-J."/>
            <person name="Kurnit D.M."/>
        </authorList>
    </citation>
    <scope>NUCLEOTIDE SEQUENCE [LARGE SCALE GENOMIC DNA]</scope>
    <source>
        <strain evidence="3 4">CGB1038-1_S1</strain>
    </source>
</reference>
<evidence type="ECO:0000313" key="2">
    <source>
        <dbReference type="EMBL" id="NMP58255.1"/>
    </source>
</evidence>
<dbReference type="AlphaFoldDB" id="A0A1V2UGY5"/>
<dbReference type="RefSeq" id="WP_010734225.1">
    <property type="nucleotide sequence ID" value="NZ_AP019810.1"/>
</dbReference>
<dbReference type="Proteomes" id="UP000509460">
    <property type="component" value="Chromosome"/>
</dbReference>
<organism evidence="3 4">
    <name type="scientific">Enterococcus mundtii</name>
    <dbReference type="NCBI Taxonomy" id="53346"/>
    <lineage>
        <taxon>Bacteria</taxon>
        <taxon>Bacillati</taxon>
        <taxon>Bacillota</taxon>
        <taxon>Bacilli</taxon>
        <taxon>Lactobacillales</taxon>
        <taxon>Enterococcaceae</taxon>
        <taxon>Enterococcus</taxon>
    </lineage>
</organism>
<dbReference type="NCBIfam" id="NF046040">
    <property type="entry name" value="RelB_antitoxin"/>
    <property type="match status" value="1"/>
</dbReference>
<name>A0A1V2UGY5_ENTMU</name>
<evidence type="ECO:0000313" key="4">
    <source>
        <dbReference type="Proteomes" id="UP000189299"/>
    </source>
</evidence>
<dbReference type="InterPro" id="IPR046257">
    <property type="entry name" value="DUF6290"/>
</dbReference>
<accession>A0A1V2UGY5</accession>
<evidence type="ECO:0000313" key="3">
    <source>
        <dbReference type="EMBL" id="ONN42599.1"/>
    </source>
</evidence>
<protein>
    <submittedName>
        <fullName evidence="3">Toxin-antitoxin system antitoxin subunit</fullName>
    </submittedName>
</protein>